<keyword evidence="2" id="KW-1185">Reference proteome</keyword>
<organism evidence="1 2">
    <name type="scientific">Arctium lappa</name>
    <name type="common">Greater burdock</name>
    <name type="synonym">Lappa major</name>
    <dbReference type="NCBI Taxonomy" id="4217"/>
    <lineage>
        <taxon>Eukaryota</taxon>
        <taxon>Viridiplantae</taxon>
        <taxon>Streptophyta</taxon>
        <taxon>Embryophyta</taxon>
        <taxon>Tracheophyta</taxon>
        <taxon>Spermatophyta</taxon>
        <taxon>Magnoliopsida</taxon>
        <taxon>eudicotyledons</taxon>
        <taxon>Gunneridae</taxon>
        <taxon>Pentapetalae</taxon>
        <taxon>asterids</taxon>
        <taxon>campanulids</taxon>
        <taxon>Asterales</taxon>
        <taxon>Asteraceae</taxon>
        <taxon>Carduoideae</taxon>
        <taxon>Cardueae</taxon>
        <taxon>Arctiinae</taxon>
        <taxon>Arctium</taxon>
    </lineage>
</organism>
<reference evidence="1 2" key="2">
    <citation type="journal article" date="2022" name="Mol. Ecol. Resour.">
        <title>The genomes of chicory, endive, great burdock and yacon provide insights into Asteraceae paleo-polyploidization history and plant inulin production.</title>
        <authorList>
            <person name="Fan W."/>
            <person name="Wang S."/>
            <person name="Wang H."/>
            <person name="Wang A."/>
            <person name="Jiang F."/>
            <person name="Liu H."/>
            <person name="Zhao H."/>
            <person name="Xu D."/>
            <person name="Zhang Y."/>
        </authorList>
    </citation>
    <scope>NUCLEOTIDE SEQUENCE [LARGE SCALE GENOMIC DNA]</scope>
    <source>
        <strain evidence="2">cv. Niubang</strain>
    </source>
</reference>
<reference evidence="2" key="1">
    <citation type="journal article" date="2022" name="Mol. Ecol. Resour.">
        <title>The genomes of chicory, endive, great burdock and yacon provide insights into Asteraceae palaeo-polyploidization history and plant inulin production.</title>
        <authorList>
            <person name="Fan W."/>
            <person name="Wang S."/>
            <person name="Wang H."/>
            <person name="Wang A."/>
            <person name="Jiang F."/>
            <person name="Liu H."/>
            <person name="Zhao H."/>
            <person name="Xu D."/>
            <person name="Zhang Y."/>
        </authorList>
    </citation>
    <scope>NUCLEOTIDE SEQUENCE [LARGE SCALE GENOMIC DNA]</scope>
    <source>
        <strain evidence="2">cv. Niubang</strain>
    </source>
</reference>
<sequence>MILMTLKPLTDKPTTTTATHPSTPPTEDHYLAFCLMLLAGGNSPPPHSDNFIMSYKCSLCNKEFATYQALGGHKSSHRKNILQPNNSDDHPSTSSALKTSGRAHECSICHKSFSTGQALGGHKRRHYDPRTHAQPRDFDLNLPALPEFQLGLTVDCWKKSQVLNDEQEVGSPLPTKKSRLLIAGDMASWL</sequence>
<comment type="caution">
    <text evidence="1">The sequence shown here is derived from an EMBL/GenBank/DDBJ whole genome shotgun (WGS) entry which is preliminary data.</text>
</comment>
<evidence type="ECO:0000313" key="1">
    <source>
        <dbReference type="EMBL" id="KAI3715973.1"/>
    </source>
</evidence>
<dbReference type="EMBL" id="CM042053">
    <property type="protein sequence ID" value="KAI3715973.1"/>
    <property type="molecule type" value="Genomic_DNA"/>
</dbReference>
<name>A0ACB9B210_ARCLA</name>
<evidence type="ECO:0000313" key="2">
    <source>
        <dbReference type="Proteomes" id="UP001055879"/>
    </source>
</evidence>
<protein>
    <submittedName>
        <fullName evidence="1">Uncharacterized protein</fullName>
    </submittedName>
</protein>
<proteinExistence type="predicted"/>
<gene>
    <name evidence="1" type="ORF">L6452_22975</name>
</gene>
<accession>A0ACB9B210</accession>
<dbReference type="Proteomes" id="UP001055879">
    <property type="component" value="Linkage Group LG07"/>
</dbReference>